<gene>
    <name evidence="2" type="ORF">HJ588_18650</name>
</gene>
<dbReference type="CDD" id="cd04301">
    <property type="entry name" value="NAT_SF"/>
    <property type="match status" value="1"/>
</dbReference>
<dbReference type="Proteomes" id="UP000557772">
    <property type="component" value="Unassembled WGS sequence"/>
</dbReference>
<organism evidence="2 3">
    <name type="scientific">Flexivirga aerilata</name>
    <dbReference type="NCBI Taxonomy" id="1656889"/>
    <lineage>
        <taxon>Bacteria</taxon>
        <taxon>Bacillati</taxon>
        <taxon>Actinomycetota</taxon>
        <taxon>Actinomycetes</taxon>
        <taxon>Micrococcales</taxon>
        <taxon>Dermacoccaceae</taxon>
        <taxon>Flexivirga</taxon>
    </lineage>
</organism>
<accession>A0A849AMA0</accession>
<evidence type="ECO:0000313" key="2">
    <source>
        <dbReference type="EMBL" id="NNG41283.1"/>
    </source>
</evidence>
<dbReference type="EMBL" id="JABENB010000003">
    <property type="protein sequence ID" value="NNG41283.1"/>
    <property type="molecule type" value="Genomic_DNA"/>
</dbReference>
<comment type="caution">
    <text evidence="2">The sequence shown here is derived from an EMBL/GenBank/DDBJ whole genome shotgun (WGS) entry which is preliminary data.</text>
</comment>
<protein>
    <submittedName>
        <fullName evidence="2">GNAT family N-acetyltransferase</fullName>
    </submittedName>
</protein>
<dbReference type="RefSeq" id="WP_171158444.1">
    <property type="nucleotide sequence ID" value="NZ_JABENB010000003.1"/>
</dbReference>
<dbReference type="GO" id="GO:0016747">
    <property type="term" value="F:acyltransferase activity, transferring groups other than amino-acyl groups"/>
    <property type="evidence" value="ECO:0007669"/>
    <property type="project" value="InterPro"/>
</dbReference>
<feature type="domain" description="N-acetyltransferase" evidence="1">
    <location>
        <begin position="100"/>
        <end position="252"/>
    </location>
</feature>
<dbReference type="AlphaFoldDB" id="A0A849AMA0"/>
<keyword evidence="3" id="KW-1185">Reference proteome</keyword>
<dbReference type="InterPro" id="IPR016181">
    <property type="entry name" value="Acyl_CoA_acyltransferase"/>
</dbReference>
<dbReference type="Pfam" id="PF00583">
    <property type="entry name" value="Acetyltransf_1"/>
    <property type="match status" value="1"/>
</dbReference>
<dbReference type="Gene3D" id="3.40.630.30">
    <property type="match status" value="1"/>
</dbReference>
<evidence type="ECO:0000259" key="1">
    <source>
        <dbReference type="PROSITE" id="PS51186"/>
    </source>
</evidence>
<reference evidence="2 3" key="1">
    <citation type="submission" date="2020-05" db="EMBL/GenBank/DDBJ databases">
        <title>Flexivirga sp. ID2601S isolated from air conditioner.</title>
        <authorList>
            <person name="Kim D.H."/>
        </authorList>
    </citation>
    <scope>NUCLEOTIDE SEQUENCE [LARGE SCALE GENOMIC DNA]</scope>
    <source>
        <strain evidence="2 3">ID2601S</strain>
    </source>
</reference>
<dbReference type="PROSITE" id="PS51186">
    <property type="entry name" value="GNAT"/>
    <property type="match status" value="1"/>
</dbReference>
<dbReference type="SUPFAM" id="SSF55729">
    <property type="entry name" value="Acyl-CoA N-acyltransferases (Nat)"/>
    <property type="match status" value="1"/>
</dbReference>
<evidence type="ECO:0000313" key="3">
    <source>
        <dbReference type="Proteomes" id="UP000557772"/>
    </source>
</evidence>
<keyword evidence="2" id="KW-0808">Transferase</keyword>
<dbReference type="InterPro" id="IPR000182">
    <property type="entry name" value="GNAT_dom"/>
</dbReference>
<sequence>MSDTPIRRLPAAALHERWGDDPFVRWDLPRPHVGDIWSVGDAVAFERLSHSRRIRSLTAIGPDDQVRALLEFAAAELPASVDAVSVERSQVGMLAEVFGDRLRPGGDWDWMWTTSMPPVVDAERQLVPLDDVADARDILALNEIGNPTAESEPGSGITTTWLGARAEGRLIAAGAIHLTQGGAPHLTGIVVHPDMRGRQLGLALIAALTRWSLERYGVCTLGMYADNDRARAVYDGLGYAVAHAWGSRRLAE</sequence>
<name>A0A849AMA0_9MICO</name>
<proteinExistence type="predicted"/>